<dbReference type="InterPro" id="IPR013783">
    <property type="entry name" value="Ig-like_fold"/>
</dbReference>
<dbReference type="InterPro" id="IPR003598">
    <property type="entry name" value="Ig_sub2"/>
</dbReference>
<protein>
    <submittedName>
        <fullName evidence="1">Contactin-4 isoform X1</fullName>
    </submittedName>
</protein>
<sequence>MDHFSVFLVIIVVCGASFVQAKQGGNGASSCSPSLSIETSEIPVKVGGDVIIKCRACGRKDTFWFKDGKRFGETERVHWISARKVSSYPLIVEGKLKIEKLTKKDRGIYTCYALNFFTNVMEKGDIKLVVKGHHHIPLAKHI</sequence>
<accession>A0A6S7HKD2</accession>
<evidence type="ECO:0000313" key="1">
    <source>
        <dbReference type="EMBL" id="CAB4005714.1"/>
    </source>
</evidence>
<reference evidence="1" key="1">
    <citation type="submission" date="2020-04" db="EMBL/GenBank/DDBJ databases">
        <authorList>
            <person name="Alioto T."/>
            <person name="Alioto T."/>
            <person name="Gomez Garrido J."/>
        </authorList>
    </citation>
    <scope>NUCLEOTIDE SEQUENCE</scope>
    <source>
        <strain evidence="1">A484AB</strain>
    </source>
</reference>
<dbReference type="SMART" id="SM00409">
    <property type="entry name" value="IG"/>
    <property type="match status" value="1"/>
</dbReference>
<dbReference type="OrthoDB" id="6159398at2759"/>
<dbReference type="Proteomes" id="UP001152795">
    <property type="component" value="Unassembled WGS sequence"/>
</dbReference>
<dbReference type="PROSITE" id="PS50835">
    <property type="entry name" value="IG_LIKE"/>
    <property type="match status" value="1"/>
</dbReference>
<proteinExistence type="predicted"/>
<comment type="caution">
    <text evidence="1">The sequence shown here is derived from an EMBL/GenBank/DDBJ whole genome shotgun (WGS) entry which is preliminary data.</text>
</comment>
<dbReference type="SMART" id="SM00408">
    <property type="entry name" value="IGc2"/>
    <property type="match status" value="1"/>
</dbReference>
<gene>
    <name evidence="1" type="ORF">PACLA_8A081902</name>
</gene>
<dbReference type="Pfam" id="PF13927">
    <property type="entry name" value="Ig_3"/>
    <property type="match status" value="1"/>
</dbReference>
<keyword evidence="2" id="KW-1185">Reference proteome</keyword>
<evidence type="ECO:0000313" key="2">
    <source>
        <dbReference type="Proteomes" id="UP001152795"/>
    </source>
</evidence>
<dbReference type="InterPro" id="IPR003599">
    <property type="entry name" value="Ig_sub"/>
</dbReference>
<name>A0A6S7HKD2_PARCT</name>
<dbReference type="EMBL" id="CACRXK020005289">
    <property type="protein sequence ID" value="CAB4005714.1"/>
    <property type="molecule type" value="Genomic_DNA"/>
</dbReference>
<dbReference type="Gene3D" id="2.60.40.10">
    <property type="entry name" value="Immunoglobulins"/>
    <property type="match status" value="1"/>
</dbReference>
<dbReference type="SUPFAM" id="SSF48726">
    <property type="entry name" value="Immunoglobulin"/>
    <property type="match status" value="1"/>
</dbReference>
<dbReference type="AlphaFoldDB" id="A0A6S7HKD2"/>
<dbReference type="InterPro" id="IPR036179">
    <property type="entry name" value="Ig-like_dom_sf"/>
</dbReference>
<organism evidence="1 2">
    <name type="scientific">Paramuricea clavata</name>
    <name type="common">Red gorgonian</name>
    <name type="synonym">Violescent sea-whip</name>
    <dbReference type="NCBI Taxonomy" id="317549"/>
    <lineage>
        <taxon>Eukaryota</taxon>
        <taxon>Metazoa</taxon>
        <taxon>Cnidaria</taxon>
        <taxon>Anthozoa</taxon>
        <taxon>Octocorallia</taxon>
        <taxon>Malacalcyonacea</taxon>
        <taxon>Plexauridae</taxon>
        <taxon>Paramuricea</taxon>
    </lineage>
</organism>
<dbReference type="InterPro" id="IPR007110">
    <property type="entry name" value="Ig-like_dom"/>
</dbReference>